<feature type="region of interest" description="Disordered" evidence="1">
    <location>
        <begin position="223"/>
        <end position="247"/>
    </location>
</feature>
<gene>
    <name evidence="3" type="primary">LOC106456395</name>
</gene>
<protein>
    <submittedName>
        <fullName evidence="3">Skin secretory protein xP2</fullName>
    </submittedName>
</protein>
<accession>A0A9Y6JIX1</accession>
<evidence type="ECO:0000313" key="3">
    <source>
        <dbReference type="RefSeq" id="XP_013769385.1"/>
    </source>
</evidence>
<feature type="region of interest" description="Disordered" evidence="1">
    <location>
        <begin position="70"/>
        <end position="96"/>
    </location>
</feature>
<feature type="region of interest" description="Disordered" evidence="1">
    <location>
        <begin position="140"/>
        <end position="206"/>
    </location>
</feature>
<feature type="compositionally biased region" description="Basic and acidic residues" evidence="1">
    <location>
        <begin position="185"/>
        <end position="202"/>
    </location>
</feature>
<name>A0A9Y6JIX1_9CICH</name>
<dbReference type="AlphaFoldDB" id="A0A9Y6JIX1"/>
<keyword evidence="2" id="KW-1185">Reference proteome</keyword>
<dbReference type="Proteomes" id="UP000695023">
    <property type="component" value="Unplaced"/>
</dbReference>
<feature type="compositionally biased region" description="Gly residues" evidence="1">
    <location>
        <begin position="145"/>
        <end position="176"/>
    </location>
</feature>
<reference evidence="3" key="1">
    <citation type="submission" date="2025-08" db="UniProtKB">
        <authorList>
            <consortium name="RefSeq"/>
        </authorList>
    </citation>
    <scope>IDENTIFICATION</scope>
</reference>
<evidence type="ECO:0000313" key="2">
    <source>
        <dbReference type="Proteomes" id="UP000695023"/>
    </source>
</evidence>
<dbReference type="RefSeq" id="XP_013769385.1">
    <property type="nucleotide sequence ID" value="XM_013913931.1"/>
</dbReference>
<feature type="compositionally biased region" description="Polar residues" evidence="1">
    <location>
        <begin position="19"/>
        <end position="33"/>
    </location>
</feature>
<feature type="region of interest" description="Disordered" evidence="1">
    <location>
        <begin position="1"/>
        <end position="42"/>
    </location>
</feature>
<sequence>MKTQGPYPAQQPPHAVHRQGSSLNETLEQTQGSAHAPEGPMPGAPCWARSRCCGLENTHSLADVSDTARSKWPSQLPLPPAFPNGVGSEGAPVPAPRVRSAKTQSAAAHVSAPWVGVASARQVPAPVPAPGRRAATTVSANCSAGSGGGGVRGSTPAVGGGAAQGSAPTGGGGEGTRGSTPPVVKEAREAPRQPRAVEEPHEGLLQPRTVEELHEDMEVPVPAEPECKPEVGMRARPASPPPEAGAPHGPACRMHTWLPVSHAAPMPRRYCLLMDQLCCHRWRSGCCSRLYVHSATVCK</sequence>
<organism evidence="2 3">
    <name type="scientific">Pundamilia nyererei</name>
    <dbReference type="NCBI Taxonomy" id="303518"/>
    <lineage>
        <taxon>Eukaryota</taxon>
        <taxon>Metazoa</taxon>
        <taxon>Chordata</taxon>
        <taxon>Craniata</taxon>
        <taxon>Vertebrata</taxon>
        <taxon>Euteleostomi</taxon>
        <taxon>Actinopterygii</taxon>
        <taxon>Neopterygii</taxon>
        <taxon>Teleostei</taxon>
        <taxon>Neoteleostei</taxon>
        <taxon>Acanthomorphata</taxon>
        <taxon>Ovalentaria</taxon>
        <taxon>Cichlomorphae</taxon>
        <taxon>Cichliformes</taxon>
        <taxon>Cichlidae</taxon>
        <taxon>African cichlids</taxon>
        <taxon>Pseudocrenilabrinae</taxon>
        <taxon>Haplochromini</taxon>
        <taxon>Pundamilia</taxon>
    </lineage>
</organism>
<proteinExistence type="predicted"/>
<evidence type="ECO:0000256" key="1">
    <source>
        <dbReference type="SAM" id="MobiDB-lite"/>
    </source>
</evidence>